<dbReference type="InterPro" id="IPR050748">
    <property type="entry name" value="Glycosyltrans_8_dom-fam"/>
</dbReference>
<dbReference type="Gene3D" id="3.90.550.10">
    <property type="entry name" value="Spore Coat Polysaccharide Biosynthesis Protein SpsA, Chain A"/>
    <property type="match status" value="1"/>
</dbReference>
<keyword evidence="1" id="KW-0328">Glycosyltransferase</keyword>
<proteinExistence type="predicted"/>
<dbReference type="GO" id="GO:0046872">
    <property type="term" value="F:metal ion binding"/>
    <property type="evidence" value="ECO:0007669"/>
    <property type="project" value="UniProtKB-KW"/>
</dbReference>
<dbReference type="PANTHER" id="PTHR13778:SF47">
    <property type="entry name" value="LIPOPOLYSACCHARIDE 1,3-GALACTOSYLTRANSFERASE"/>
    <property type="match status" value="1"/>
</dbReference>
<dbReference type="EC" id="2.7.8.-" evidence="4"/>
<gene>
    <name evidence="4" type="ORF">MNBD_ALPHA12-645</name>
</gene>
<dbReference type="Pfam" id="PF01501">
    <property type="entry name" value="Glyco_transf_8"/>
    <property type="match status" value="1"/>
</dbReference>
<accession>A0A3B0TRX5</accession>
<dbReference type="PANTHER" id="PTHR13778">
    <property type="entry name" value="GLYCOSYLTRANSFERASE 8 DOMAIN-CONTAINING PROTEIN"/>
    <property type="match status" value="1"/>
</dbReference>
<dbReference type="GO" id="GO:0016757">
    <property type="term" value="F:glycosyltransferase activity"/>
    <property type="evidence" value="ECO:0007669"/>
    <property type="project" value="UniProtKB-KW"/>
</dbReference>
<sequence length="182" mass="20829">MNSSRQIHVALAFDNNFWAPAYTVMRSICFHTSEYERVEFHLCEYDVSDAHRADLDKIADEFGAKIHHYDVLQLESFRAAEAILPAKGNLHSVIYARMLLDHFVPETIKRIIYLDCDTMVATPIEDLFDADLKGHALGAVFDTQSMKAKMGYDIKGKGDIFTPRDDYFNSGVLVIDLDKYRK</sequence>
<dbReference type="AlphaFoldDB" id="A0A3B0TRX5"/>
<keyword evidence="3" id="KW-0479">Metal-binding</keyword>
<dbReference type="EMBL" id="UOEO01000067">
    <property type="protein sequence ID" value="VAW17222.1"/>
    <property type="molecule type" value="Genomic_DNA"/>
</dbReference>
<evidence type="ECO:0000313" key="4">
    <source>
        <dbReference type="EMBL" id="VAW17222.1"/>
    </source>
</evidence>
<protein>
    <submittedName>
        <fullName evidence="4">CDP-glycerol:glycerophosphate glycerophosphotransferase</fullName>
        <ecNumber evidence="4">2.7.8.-</ecNumber>
    </submittedName>
</protein>
<reference evidence="4" key="1">
    <citation type="submission" date="2018-06" db="EMBL/GenBank/DDBJ databases">
        <authorList>
            <person name="Zhirakovskaya E."/>
        </authorList>
    </citation>
    <scope>NUCLEOTIDE SEQUENCE</scope>
</reference>
<evidence type="ECO:0000256" key="3">
    <source>
        <dbReference type="ARBA" id="ARBA00022723"/>
    </source>
</evidence>
<keyword evidence="2 4" id="KW-0808">Transferase</keyword>
<organism evidence="4">
    <name type="scientific">hydrothermal vent metagenome</name>
    <dbReference type="NCBI Taxonomy" id="652676"/>
    <lineage>
        <taxon>unclassified sequences</taxon>
        <taxon>metagenomes</taxon>
        <taxon>ecological metagenomes</taxon>
    </lineage>
</organism>
<dbReference type="InterPro" id="IPR029044">
    <property type="entry name" value="Nucleotide-diphossugar_trans"/>
</dbReference>
<dbReference type="InterPro" id="IPR002495">
    <property type="entry name" value="Glyco_trans_8"/>
</dbReference>
<feature type="non-terminal residue" evidence="4">
    <location>
        <position position="182"/>
    </location>
</feature>
<evidence type="ECO:0000256" key="2">
    <source>
        <dbReference type="ARBA" id="ARBA00022679"/>
    </source>
</evidence>
<evidence type="ECO:0000256" key="1">
    <source>
        <dbReference type="ARBA" id="ARBA00022676"/>
    </source>
</evidence>
<dbReference type="SUPFAM" id="SSF53448">
    <property type="entry name" value="Nucleotide-diphospho-sugar transferases"/>
    <property type="match status" value="1"/>
</dbReference>
<name>A0A3B0TRX5_9ZZZZ</name>